<keyword evidence="2" id="KW-1185">Reference proteome</keyword>
<comment type="caution">
    <text evidence="1">The sequence shown here is derived from an EMBL/GenBank/DDBJ whole genome shotgun (WGS) entry which is preliminary data.</text>
</comment>
<dbReference type="EMBL" id="BQKY01000014">
    <property type="protein sequence ID" value="GJN93515.1"/>
    <property type="molecule type" value="Genomic_DNA"/>
</dbReference>
<reference evidence="1 2" key="1">
    <citation type="submission" date="2021-12" db="EMBL/GenBank/DDBJ databases">
        <title>High titer production of polyol ester of fatty acids by Rhodotorula paludigena BS15 towards product separation-free biomass refinery.</title>
        <authorList>
            <person name="Mano J."/>
            <person name="Ono H."/>
            <person name="Tanaka T."/>
            <person name="Naito K."/>
            <person name="Sushida H."/>
            <person name="Ike M."/>
            <person name="Tokuyasu K."/>
            <person name="Kitaoka M."/>
        </authorList>
    </citation>
    <scope>NUCLEOTIDE SEQUENCE [LARGE SCALE GENOMIC DNA]</scope>
    <source>
        <strain evidence="1 2">BS15</strain>
    </source>
</reference>
<proteinExistence type="predicted"/>
<gene>
    <name evidence="1" type="ORF">Rhopal_006572-T1</name>
</gene>
<evidence type="ECO:0000313" key="1">
    <source>
        <dbReference type="EMBL" id="GJN93515.1"/>
    </source>
</evidence>
<dbReference type="Proteomes" id="UP001342314">
    <property type="component" value="Unassembled WGS sequence"/>
</dbReference>
<sequence length="193" mass="22244">MARGELELKNRPLTAYWRNSDAVSVSFAPYAVDGQQIFTESRGPEGPYTSRGILDDASETTLSNEQSPHHIYHQLLGVTDLYDVSFGLLMDNRLCPLYYSYDWSLYYHVRGPPLPSSFVCRRLTRKDEQEGRYFLHAFKPIDRFLKELHGKSFSAHACRLQDPPDPQLCAWHYRQAVQMHVRGYAVKMAVNAL</sequence>
<organism evidence="1 2">
    <name type="scientific">Rhodotorula paludigena</name>
    <dbReference type="NCBI Taxonomy" id="86838"/>
    <lineage>
        <taxon>Eukaryota</taxon>
        <taxon>Fungi</taxon>
        <taxon>Dikarya</taxon>
        <taxon>Basidiomycota</taxon>
        <taxon>Pucciniomycotina</taxon>
        <taxon>Microbotryomycetes</taxon>
        <taxon>Sporidiobolales</taxon>
        <taxon>Sporidiobolaceae</taxon>
        <taxon>Rhodotorula</taxon>
    </lineage>
</organism>
<name>A0AAV5GLN4_9BASI</name>
<dbReference type="AlphaFoldDB" id="A0AAV5GLN4"/>
<accession>A0AAV5GLN4</accession>
<protein>
    <submittedName>
        <fullName evidence="1">Uncharacterized protein</fullName>
    </submittedName>
</protein>
<evidence type="ECO:0000313" key="2">
    <source>
        <dbReference type="Proteomes" id="UP001342314"/>
    </source>
</evidence>